<organism evidence="1 2">
    <name type="scientific">Cellulomonas dongxiuzhuiae</name>
    <dbReference type="NCBI Taxonomy" id="2819979"/>
    <lineage>
        <taxon>Bacteria</taxon>
        <taxon>Bacillati</taxon>
        <taxon>Actinomycetota</taxon>
        <taxon>Actinomycetes</taxon>
        <taxon>Micrococcales</taxon>
        <taxon>Cellulomonadaceae</taxon>
        <taxon>Cellulomonas</taxon>
    </lineage>
</organism>
<dbReference type="EMBL" id="CP076023">
    <property type="protein sequence ID" value="QWC15873.1"/>
    <property type="molecule type" value="Genomic_DNA"/>
</dbReference>
<dbReference type="RefSeq" id="WP_208196451.1">
    <property type="nucleotide sequence ID" value="NZ_CP076023.1"/>
</dbReference>
<gene>
    <name evidence="1" type="ORF">KKR89_16710</name>
</gene>
<evidence type="ECO:0000313" key="2">
    <source>
        <dbReference type="Proteomes" id="UP000679335"/>
    </source>
</evidence>
<name>A0ABX8GIW7_9CELL</name>
<protein>
    <submittedName>
        <fullName evidence="1">Uncharacterized protein</fullName>
    </submittedName>
</protein>
<accession>A0ABX8GIW7</accession>
<proteinExistence type="predicted"/>
<keyword evidence="2" id="KW-1185">Reference proteome</keyword>
<reference evidence="1 2" key="1">
    <citation type="submission" date="2021-05" db="EMBL/GenBank/DDBJ databases">
        <title>Novel species in genus Cellulomonas.</title>
        <authorList>
            <person name="Zhang G."/>
        </authorList>
    </citation>
    <scope>NUCLEOTIDE SEQUENCE [LARGE SCALE GENOMIC DNA]</scope>
    <source>
        <strain evidence="2">zg-ZUI157</strain>
    </source>
</reference>
<dbReference type="Proteomes" id="UP000679335">
    <property type="component" value="Chromosome"/>
</dbReference>
<sequence>MVDESSSGYDRIVEVEKLPRRHTSDGRVCVTGYAANIAGRVGNLWAFFTDLEPAAAFIRAGRMSAPDISSVGVHRAAREVKFVESRMGDEVTLYLGEYLQAGRNEETVRRWLRGVHPASSSYLPPERR</sequence>
<evidence type="ECO:0000313" key="1">
    <source>
        <dbReference type="EMBL" id="QWC15873.1"/>
    </source>
</evidence>